<evidence type="ECO:0000256" key="1">
    <source>
        <dbReference type="SAM" id="MobiDB-lite"/>
    </source>
</evidence>
<dbReference type="InterPro" id="IPR040651">
    <property type="entry name" value="LPD5"/>
</dbReference>
<dbReference type="Pfam" id="PF18796">
    <property type="entry name" value="LPD1"/>
    <property type="match status" value="1"/>
</dbReference>
<dbReference type="InterPro" id="IPR041047">
    <property type="entry name" value="LPD1"/>
</dbReference>
<feature type="region of interest" description="Disordered" evidence="1">
    <location>
        <begin position="134"/>
        <end position="158"/>
    </location>
</feature>
<proteinExistence type="predicted"/>
<evidence type="ECO:0000313" key="5">
    <source>
        <dbReference type="Proteomes" id="UP000646911"/>
    </source>
</evidence>
<keyword evidence="5" id="KW-1185">Reference proteome</keyword>
<gene>
    <name evidence="4" type="ORF">H8L47_01265</name>
</gene>
<feature type="region of interest" description="Disordered" evidence="1">
    <location>
        <begin position="1539"/>
        <end position="1565"/>
    </location>
</feature>
<evidence type="ECO:0000259" key="2">
    <source>
        <dbReference type="Pfam" id="PF18796"/>
    </source>
</evidence>
<comment type="caution">
    <text evidence="4">The sequence shown here is derived from an EMBL/GenBank/DDBJ whole genome shotgun (WGS) entry which is preliminary data.</text>
</comment>
<name>A0ABR6Z333_9BURK</name>
<reference evidence="4 5" key="1">
    <citation type="submission" date="2020-08" db="EMBL/GenBank/DDBJ databases">
        <title>Novel species isolated from subtropical streams in China.</title>
        <authorList>
            <person name="Lu H."/>
        </authorList>
    </citation>
    <scope>NUCLEOTIDE SEQUENCE [LARGE SCALE GENOMIC DNA]</scope>
    <source>
        <strain evidence="4 5">NL8W</strain>
    </source>
</reference>
<feature type="region of interest" description="Disordered" evidence="1">
    <location>
        <begin position="328"/>
        <end position="362"/>
    </location>
</feature>
<organism evidence="4 5">
    <name type="scientific">Undibacterium umbellatum</name>
    <dbReference type="NCBI Taxonomy" id="2762300"/>
    <lineage>
        <taxon>Bacteria</taxon>
        <taxon>Pseudomonadati</taxon>
        <taxon>Pseudomonadota</taxon>
        <taxon>Betaproteobacteria</taxon>
        <taxon>Burkholderiales</taxon>
        <taxon>Oxalobacteraceae</taxon>
        <taxon>Undibacterium</taxon>
    </lineage>
</organism>
<feature type="domain" description="Large polyvalent protein-associated" evidence="3">
    <location>
        <begin position="910"/>
        <end position="1006"/>
    </location>
</feature>
<dbReference type="Pfam" id="PF18799">
    <property type="entry name" value="LPD5"/>
    <property type="match status" value="1"/>
</dbReference>
<feature type="domain" description="Large polyvalent protein-associated" evidence="2">
    <location>
        <begin position="1165"/>
        <end position="1250"/>
    </location>
</feature>
<sequence>MIATGAASEGAQGGGHIADNAQAAGRSYSDYALPALAAGAGTGLLAFGAGKLMGDAATQLATGSRAAGMTGSIPSRIGKAAFSEGVLEEMPQSAQEQYFTNIAMGEQDRMKGVAAAGGSGLVTGAAMGGIMGGFQRHGTPRQAENGQPGSADAATDAPLLPESGALTRAANAGLRNQPYTGMDAVIQAARGENPSLVRELTQPRDAFHVEPADDAPQSIADLLARPAPAAQASAIPESVSNQTVAAPAEELLVNGNGLPFMTRFAAELKNKQLGDIYDVVPMDDGFALQLRQQQEDPSELLAARQSMSAPTGFGEHAQMEQLLAEERAKSQVSVPEAQEPSFEEQLRQVDERTQASDAQRAAEARQAIIDSVVNDTSVPMEGKKAAFAEALQREGYRDTTVTEADHAAIDSAINAATPIGTPNEMEVETLVPEKSAPVTPVGKNNFTKVNQAIKDGYKLAGKALVSPTGKRFNLNSAELKHATKMLAKNETPAPSATPGVLPGDIQHPKGFPFKTKIAAKDEQKKQGGTVVSVPGGYVVRPDARTVEPTPVVPEEAKTATPVQAETKSKEWHAFGEDSGTLNIPRSEMPQIKAEHRGAMVNFFKGRDIESKQETVKADSLKPTQMEYSPAKVEAAKNYEGGNRSILVSSDGHVLDGHHQWLAQKEQGEDVNVIRLDAPIKDLLEAVKQFPSARAAEGSTEAKGSQEDKTSTAESDDDGKSKSRIEDFGEKIVGAKKELWASYQHRITDELPGDLSEITLSKHFPEPDYEKMIAGGSDIRVLAAIKAMRDELPTKPKMPYKLKNWAEQVKVLRQFASELVDGKIEIGQLLSKMQTSKLTKFAEKIKLYVDLGYPNFKLAKGYSIEEGHYTVFNGVSYPGGIDRTEILKDNRHVAFFLDYQQALAALSANLAVAPERTGKTVKLDLYARNSSREVIIGKKVASNKYIDLKSGFTSAAEARKYLAEHESELLELLAKKKQVLPERRDANAPRVGMDRLSGENVSPEKFAGEFGFRGVQFGNYVEQSKRANDLNNAYDALLDLADLINIPSRAVSLNGTLGLAFGARGSGGKNAASAHYESNNVVINLTKSNGAGSLAHEWWHALDNYFGRMRGSTQDNLTDSPKVKKVYGPNNKIVDDTSIRPETIAAFNGVVKAIEASGMPFRSIELDNKQSKNYWSTIAEMSARAFESYIIDKASALDKSNDYLANILGEDLHRVRNEMLGENEPYPYPTKDEAQKINSAFDALFNTLKTKETEKGIALFRRGGFFGMFDQGIDKVDLSNDIAKIVKNWGNAPKINSVQSVEDLPFEAPDDARGAFHNGQAWLVADNLQNTQEAQFVLFHEVLGHAGLRGAFGEDLAPALRSIGMKNRKIAEAAAKWRKENADIKGNRSDDAFLTISIEEVLADMAGTGREINGLEKLLAKLQSVLRAIGLDKVANWLENATNAEALQMLALAREHIELGAKSHVFGDVEARALSRTTPPTLEELLASNPEEITIEAPIVSKAEIERAASVFLSTFPEGTAKHLSDSATVRKAKRYSDRAAQDLARAGGNPEESQRSSSQALGPFTGYTTEGRIEQDLFGRDHLVIDVFGKEQTEADLDDIPALTIEVGTDGEFSIYALPSDTSTYEEFVKRGWAEPATGKNKEIQYFAGADGAFWTRLTGSKPSDILPLLGDIHARVLAWTGQPYVGLSWIRSTGASGGLDGHRAAILFSRSGKGTFAEAHDILRSANTLSEAASTVRSLFDKNSKFNIWDRTIGTQFNKAKKDADFKKVFDASQQQIDDTAHFAIEAERLAPSILRRLDSIRDNAKAVFSSDKDHQANLKAVSEVLFANIEGKKGVQQKVFTDAELRTNFDLTDSQIEMYREARQAVDTSLDRLAQSTIASMGQANGMDISNLKNATVAETVQAVKDYFDNGTMSKGVPGTTITRSDELYQRIDDLVAFSEELKSKGYMPAMRFGEHTVLVTDPSTKEVVYFGMHETHLKANMDYIKAQKDFAGMEVEKGRLNKDAFAMFKGVSPETIELFSKFTGTDKNEAFQEYIALAKASRSSMKRMLERQGIAGFSKDLDRVLASFITSNARQTSVNANAHLVTEALSSEMLTKKGDVQREAQKLVEYLSNPQEEAQKLRGYMFLHFIGGSIASAAVNLTQPVLQTTPFLSQYAGKKTASIMASSAKMAVTGKVSNQELAAALARAKADGITDPHEIHNLMADASGSTLGTSVRARAITKLWGSFFSASEAYNRRLTFLAAYQTGQGMTSEALKETGFETIYDFAKNAIIETQGLYSKANRPNWARGAVGATLFTFKQFSISYVEFLTRLPAKQKMLALGLLVLAAGLQGLPFADDIEDLIDTVGESLGYNTNSKKALRLAMKSYLGETLGGIVTNGLSTQTGVDLHGRLGMGNLIPGSAIFKQSETDKSRDVLEAAGAFGGILQAFMKSVGKVQDGDIFGPQGALMQAAPGAVKNVAQSVSMATSGYYKDTKGRNVEKVDLMDAAAKAVGLQPQHIAESSRARQDEVQDIAMIKNMQANIADKWAHALAEGDQDGVADARKEMLSWNEKNPESRIKIDVTAIRRRVIEMRKTANARLLKTAPKSTRASVREALN</sequence>
<evidence type="ECO:0000259" key="3">
    <source>
        <dbReference type="Pfam" id="PF18799"/>
    </source>
</evidence>
<dbReference type="NCBIfam" id="NF032893">
    <property type="entry name" value="tail-700"/>
    <property type="match status" value="1"/>
</dbReference>
<feature type="compositionally biased region" description="Basic and acidic residues" evidence="1">
    <location>
        <begin position="344"/>
        <end position="354"/>
    </location>
</feature>
<dbReference type="Proteomes" id="UP000646911">
    <property type="component" value="Unassembled WGS sequence"/>
</dbReference>
<protein>
    <submittedName>
        <fullName evidence="4">PLxRFG domain-containing protein</fullName>
    </submittedName>
</protein>
<accession>A0ABR6Z333</accession>
<dbReference type="EMBL" id="JACOFX010000001">
    <property type="protein sequence ID" value="MBC3906187.1"/>
    <property type="molecule type" value="Genomic_DNA"/>
</dbReference>
<dbReference type="RefSeq" id="WP_186951425.1">
    <property type="nucleotide sequence ID" value="NZ_JACOFX010000001.1"/>
</dbReference>
<feature type="region of interest" description="Disordered" evidence="1">
    <location>
        <begin position="691"/>
        <end position="723"/>
    </location>
</feature>
<evidence type="ECO:0000313" key="4">
    <source>
        <dbReference type="EMBL" id="MBC3906187.1"/>
    </source>
</evidence>